<sequence>MVALFRWLRAEERTQDSTPAAEGGSGAPLAEERRMEGHERSEATQGFPFRFTNSLEIDAKTGVIYFTDSSELFQRW</sequence>
<proteinExistence type="predicted"/>
<feature type="region of interest" description="Disordered" evidence="1">
    <location>
        <begin position="13"/>
        <end position="45"/>
    </location>
</feature>
<dbReference type="AlphaFoldDB" id="A0A426YT85"/>
<evidence type="ECO:0000313" key="2">
    <source>
        <dbReference type="EMBL" id="RRT54953.1"/>
    </source>
</evidence>
<dbReference type="InterPro" id="IPR011042">
    <property type="entry name" value="6-blade_b-propeller_TolB-like"/>
</dbReference>
<dbReference type="EMBL" id="AMZH03010331">
    <property type="protein sequence ID" value="RRT54953.1"/>
    <property type="molecule type" value="Genomic_DNA"/>
</dbReference>
<evidence type="ECO:0008006" key="4">
    <source>
        <dbReference type="Google" id="ProtNLM"/>
    </source>
</evidence>
<evidence type="ECO:0000313" key="3">
    <source>
        <dbReference type="Proteomes" id="UP000287651"/>
    </source>
</evidence>
<name>A0A426YT85_ENSVE</name>
<gene>
    <name evidence="2" type="ORF">B296_00044303</name>
</gene>
<comment type="caution">
    <text evidence="2">The sequence shown here is derived from an EMBL/GenBank/DDBJ whole genome shotgun (WGS) entry which is preliminary data.</text>
</comment>
<dbReference type="Gene3D" id="2.120.10.30">
    <property type="entry name" value="TolB, C-terminal domain"/>
    <property type="match status" value="1"/>
</dbReference>
<protein>
    <recommendedName>
        <fullName evidence="4">Strictosidine synthase conserved region domain-containing protein</fullName>
    </recommendedName>
</protein>
<dbReference type="Proteomes" id="UP000287651">
    <property type="component" value="Unassembled WGS sequence"/>
</dbReference>
<evidence type="ECO:0000256" key="1">
    <source>
        <dbReference type="SAM" id="MobiDB-lite"/>
    </source>
</evidence>
<organism evidence="2 3">
    <name type="scientific">Ensete ventricosum</name>
    <name type="common">Abyssinian banana</name>
    <name type="synonym">Musa ensete</name>
    <dbReference type="NCBI Taxonomy" id="4639"/>
    <lineage>
        <taxon>Eukaryota</taxon>
        <taxon>Viridiplantae</taxon>
        <taxon>Streptophyta</taxon>
        <taxon>Embryophyta</taxon>
        <taxon>Tracheophyta</taxon>
        <taxon>Spermatophyta</taxon>
        <taxon>Magnoliopsida</taxon>
        <taxon>Liliopsida</taxon>
        <taxon>Zingiberales</taxon>
        <taxon>Musaceae</taxon>
        <taxon>Ensete</taxon>
    </lineage>
</organism>
<reference evidence="2 3" key="1">
    <citation type="journal article" date="2014" name="Agronomy (Basel)">
        <title>A Draft Genome Sequence for Ensete ventricosum, the Drought-Tolerant Tree Against Hunger.</title>
        <authorList>
            <person name="Harrison J."/>
            <person name="Moore K.A."/>
            <person name="Paszkiewicz K."/>
            <person name="Jones T."/>
            <person name="Grant M."/>
            <person name="Ambacheew D."/>
            <person name="Muzemil S."/>
            <person name="Studholme D.J."/>
        </authorList>
    </citation>
    <scope>NUCLEOTIDE SEQUENCE [LARGE SCALE GENOMIC DNA]</scope>
</reference>
<accession>A0A426YT85</accession>
<feature type="compositionally biased region" description="Basic and acidic residues" evidence="1">
    <location>
        <begin position="30"/>
        <end position="42"/>
    </location>
</feature>